<dbReference type="GO" id="GO:0005524">
    <property type="term" value="F:ATP binding"/>
    <property type="evidence" value="ECO:0007669"/>
    <property type="project" value="UniProtKB-KW"/>
</dbReference>
<dbReference type="InterPro" id="IPR003959">
    <property type="entry name" value="ATPase_AAA_core"/>
</dbReference>
<dbReference type="InterPro" id="IPR003960">
    <property type="entry name" value="ATPase_AAA_CS"/>
</dbReference>
<feature type="domain" description="AAA+ ATPase" evidence="2">
    <location>
        <begin position="479"/>
        <end position="608"/>
    </location>
</feature>
<dbReference type="InterPro" id="IPR027417">
    <property type="entry name" value="P-loop_NTPase"/>
</dbReference>
<keyword evidence="1" id="KW-0547">Nucleotide-binding</keyword>
<proteinExistence type="inferred from homology"/>
<keyword evidence="1" id="KW-0067">ATP-binding</keyword>
<dbReference type="CDD" id="cd19481">
    <property type="entry name" value="RecA-like_protease"/>
    <property type="match status" value="1"/>
</dbReference>
<dbReference type="SMART" id="SM00382">
    <property type="entry name" value="AAA"/>
    <property type="match status" value="2"/>
</dbReference>
<dbReference type="SUPFAM" id="SSF52540">
    <property type="entry name" value="P-loop containing nucleoside triphosphate hydrolases"/>
    <property type="match status" value="2"/>
</dbReference>
<dbReference type="Proteomes" id="UP000474778">
    <property type="component" value="Unassembled WGS sequence"/>
</dbReference>
<protein>
    <submittedName>
        <fullName evidence="3">AAA family ATPase</fullName>
    </submittedName>
</protein>
<reference evidence="3 4" key="1">
    <citation type="submission" date="2019-12" db="EMBL/GenBank/DDBJ databases">
        <title>Shewanella insulae sp. nov., isolated from a tidal flat.</title>
        <authorList>
            <person name="Yoon J.-H."/>
        </authorList>
    </citation>
    <scope>NUCLEOTIDE SEQUENCE [LARGE SCALE GENOMIC DNA]</scope>
    <source>
        <strain evidence="3 4">JBTF-M18</strain>
    </source>
</reference>
<dbReference type="Pfam" id="PF00004">
    <property type="entry name" value="AAA"/>
    <property type="match status" value="2"/>
</dbReference>
<sequence length="684" mass="77029">MLKQSKSLHRQARHCHYLASQFSEALINASFNEEEQYIPSPVLESITGKRVSSRQHYSLDSILTMLPNKDRVPSSSEIVRHNAQFLCQCFALQQQMQAVMEYLIVANANVGLRRLTNLLTDEDETLLERMLEEKTGLESTTIIEQLTVLAQCQLIEEASLAMPYLMKLPTLLVPILVKQKLVSCEQLLAPILSKSPDAQFPLTQFVHVNTDLLVNYLKAITKANNTGINVLLYGKAGTGKTELARTLAKTVRRSLLEVRSLKLMDGQLAGEFQTRDHASQRLGYLNLLQALLSHSDESLLLVDECESLFVQADERYAKEGLMRVLENNAVPAIWITNHVDLLEPSFIRRFKLVMEIPVPDEPFAYAMSQRLLTPLKVSDEYRLLLSEKPNVTPAMVGNAAHVAMTLKLKGSKAESVLDEVIDATLEACNEEVQEPKYQGELQFDSNMLNFKVVKEELTPITSQTTEILATVNSALEQAMPIRVMLSGPAGTGKTAWVHHLAETHGFELMHIKCSDVLSKYVGESEQNVARLFRDAHKQQKLILIDEVDSLLSKRDSAVALHEIQLVNELLSQIECNTVPVFAATNALERIDSAVMRRFDVKLICDYLTFEQRQALFRQVFSIKRLTNIELSTLNTLTHLTPGDFAILARRQRFTPKHNHRTTALALLCAENSRKQGQPHIGFIR</sequence>
<dbReference type="GO" id="GO:0016887">
    <property type="term" value="F:ATP hydrolysis activity"/>
    <property type="evidence" value="ECO:0007669"/>
    <property type="project" value="InterPro"/>
</dbReference>
<dbReference type="RefSeq" id="WP_160793711.1">
    <property type="nucleotide sequence ID" value="NZ_WRPA01000002.1"/>
</dbReference>
<evidence type="ECO:0000256" key="1">
    <source>
        <dbReference type="RuleBase" id="RU003651"/>
    </source>
</evidence>
<accession>A0A6L7HTU5</accession>
<dbReference type="Gene3D" id="3.40.50.300">
    <property type="entry name" value="P-loop containing nucleotide triphosphate hydrolases"/>
    <property type="match status" value="2"/>
</dbReference>
<dbReference type="PANTHER" id="PTHR23074:SF83">
    <property type="entry name" value="VACUOLAR PROTEIN SORTING-ASSOCIATED PROTEIN 4A"/>
    <property type="match status" value="1"/>
</dbReference>
<evidence type="ECO:0000313" key="3">
    <source>
        <dbReference type="EMBL" id="MXR67716.1"/>
    </source>
</evidence>
<comment type="similarity">
    <text evidence="1">Belongs to the AAA ATPase family.</text>
</comment>
<feature type="domain" description="AAA+ ATPase" evidence="2">
    <location>
        <begin position="226"/>
        <end position="360"/>
    </location>
</feature>
<name>A0A6L7HTU5_9GAMM</name>
<dbReference type="EMBL" id="WRPA01000002">
    <property type="protein sequence ID" value="MXR67716.1"/>
    <property type="molecule type" value="Genomic_DNA"/>
</dbReference>
<dbReference type="PANTHER" id="PTHR23074">
    <property type="entry name" value="AAA DOMAIN-CONTAINING"/>
    <property type="match status" value="1"/>
</dbReference>
<gene>
    <name evidence="3" type="ORF">GNT65_03395</name>
</gene>
<comment type="caution">
    <text evidence="3">The sequence shown here is derived from an EMBL/GenBank/DDBJ whole genome shotgun (WGS) entry which is preliminary data.</text>
</comment>
<dbReference type="InterPro" id="IPR050304">
    <property type="entry name" value="MT-severing_AAA_ATPase"/>
</dbReference>
<evidence type="ECO:0000259" key="2">
    <source>
        <dbReference type="SMART" id="SM00382"/>
    </source>
</evidence>
<dbReference type="PROSITE" id="PS00674">
    <property type="entry name" value="AAA"/>
    <property type="match status" value="1"/>
</dbReference>
<dbReference type="InterPro" id="IPR003593">
    <property type="entry name" value="AAA+_ATPase"/>
</dbReference>
<dbReference type="AlphaFoldDB" id="A0A6L7HTU5"/>
<evidence type="ECO:0000313" key="4">
    <source>
        <dbReference type="Proteomes" id="UP000474778"/>
    </source>
</evidence>
<organism evidence="3 4">
    <name type="scientific">Shewanella insulae</name>
    <dbReference type="NCBI Taxonomy" id="2681496"/>
    <lineage>
        <taxon>Bacteria</taxon>
        <taxon>Pseudomonadati</taxon>
        <taxon>Pseudomonadota</taxon>
        <taxon>Gammaproteobacteria</taxon>
        <taxon>Alteromonadales</taxon>
        <taxon>Shewanellaceae</taxon>
        <taxon>Shewanella</taxon>
    </lineage>
</organism>
<keyword evidence="4" id="KW-1185">Reference proteome</keyword>